<dbReference type="InterPro" id="IPR015813">
    <property type="entry name" value="Pyrv/PenolPyrv_kinase-like_dom"/>
</dbReference>
<keyword evidence="6" id="KW-1185">Reference proteome</keyword>
<dbReference type="Gene3D" id="3.20.20.60">
    <property type="entry name" value="Phosphoenolpyruvate-binding domains"/>
    <property type="match status" value="1"/>
</dbReference>
<protein>
    <submittedName>
        <fullName evidence="5">CoA ester lyase</fullName>
    </submittedName>
</protein>
<evidence type="ECO:0000256" key="3">
    <source>
        <dbReference type="ARBA" id="ARBA00022842"/>
    </source>
</evidence>
<sequence length="292" mass="31145">MDHLLAHRTARLASARTLLFVPADRPERFLKACASGADAVILDLEDAVSPARKAFARSCLAEWLAQPFHGERPSLVVRINGFDAQDLDAELALADAPVVDGLMLPKAQSTLDIAWVHRVLPSKPLLPLIETAVGVHAIEEVARVPGVVRLVFGSVDLMLDLGVTEEAALDVYSALMVLHSRVLGLPAPIDGVTRQITDLQALSSAASKARARGWGGKLCIHPCQVDIVDRAFRPSDEELVSARRIVEAAQAQGTGAIALDGAMIDVPIVLQARRTLAEAAVRAMQPHIGVSS</sequence>
<gene>
    <name evidence="5" type="ORF">OIN59_17665</name>
</gene>
<evidence type="ECO:0000313" key="5">
    <source>
        <dbReference type="EMBL" id="MDD2179269.1"/>
    </source>
</evidence>
<dbReference type="Proteomes" id="UP001148932">
    <property type="component" value="Unassembled WGS sequence"/>
</dbReference>
<dbReference type="InterPro" id="IPR040442">
    <property type="entry name" value="Pyrv_kinase-like_dom_sf"/>
</dbReference>
<dbReference type="RefSeq" id="WP_274112373.1">
    <property type="nucleotide sequence ID" value="NZ_JAPCKI010000011.1"/>
</dbReference>
<comment type="cofactor">
    <cofactor evidence="1">
        <name>Mg(2+)</name>
        <dbReference type="ChEBI" id="CHEBI:18420"/>
    </cofactor>
</comment>
<dbReference type="GO" id="GO:0016829">
    <property type="term" value="F:lyase activity"/>
    <property type="evidence" value="ECO:0007669"/>
    <property type="project" value="UniProtKB-KW"/>
</dbReference>
<feature type="domain" description="HpcH/HpaI aldolase/citrate lyase" evidence="4">
    <location>
        <begin position="16"/>
        <end position="222"/>
    </location>
</feature>
<dbReference type="PIRSF" id="PIRSF015582">
    <property type="entry name" value="Cit_lyase_B"/>
    <property type="match status" value="1"/>
</dbReference>
<keyword evidence="5" id="KW-0456">Lyase</keyword>
<dbReference type="PANTHER" id="PTHR32308:SF10">
    <property type="entry name" value="CITRATE LYASE SUBUNIT BETA"/>
    <property type="match status" value="1"/>
</dbReference>
<comment type="caution">
    <text evidence="5">The sequence shown here is derived from an EMBL/GenBank/DDBJ whole genome shotgun (WGS) entry which is preliminary data.</text>
</comment>
<dbReference type="Pfam" id="PF03328">
    <property type="entry name" value="HpcH_HpaI"/>
    <property type="match status" value="1"/>
</dbReference>
<name>A0ABT5RZX9_9BURK</name>
<dbReference type="PANTHER" id="PTHR32308">
    <property type="entry name" value="LYASE BETA SUBUNIT, PUTATIVE (AFU_ORTHOLOGUE AFUA_4G13030)-RELATED"/>
    <property type="match status" value="1"/>
</dbReference>
<dbReference type="SUPFAM" id="SSF51621">
    <property type="entry name" value="Phosphoenolpyruvate/pyruvate domain"/>
    <property type="match status" value="1"/>
</dbReference>
<dbReference type="InterPro" id="IPR005000">
    <property type="entry name" value="Aldolase/citrate-lyase_domain"/>
</dbReference>
<reference evidence="5" key="1">
    <citation type="submission" date="2022-10" db="EMBL/GenBank/DDBJ databases">
        <title>Description of microaerobic benzene degrading bacteria.</title>
        <authorList>
            <person name="Bedics A."/>
            <person name="Tancsics A."/>
            <person name="Banerjee S."/>
        </authorList>
    </citation>
    <scope>NUCLEOTIDE SEQUENCE</scope>
    <source>
        <strain evidence="5">D2M1</strain>
    </source>
</reference>
<keyword evidence="3" id="KW-0460">Magnesium</keyword>
<evidence type="ECO:0000256" key="1">
    <source>
        <dbReference type="ARBA" id="ARBA00001946"/>
    </source>
</evidence>
<organism evidence="5 6">
    <name type="scientific">Acidovorax benzenivorans</name>
    <dbReference type="NCBI Taxonomy" id="2987520"/>
    <lineage>
        <taxon>Bacteria</taxon>
        <taxon>Pseudomonadati</taxon>
        <taxon>Pseudomonadota</taxon>
        <taxon>Betaproteobacteria</taxon>
        <taxon>Burkholderiales</taxon>
        <taxon>Comamonadaceae</taxon>
        <taxon>Acidovorax</taxon>
    </lineage>
</organism>
<evidence type="ECO:0000313" key="6">
    <source>
        <dbReference type="Proteomes" id="UP001148932"/>
    </source>
</evidence>
<evidence type="ECO:0000256" key="2">
    <source>
        <dbReference type="ARBA" id="ARBA00022723"/>
    </source>
</evidence>
<accession>A0ABT5RZX9</accession>
<proteinExistence type="predicted"/>
<dbReference type="InterPro" id="IPR011206">
    <property type="entry name" value="Citrate_lyase_beta/mcl1/mcl2"/>
</dbReference>
<evidence type="ECO:0000259" key="4">
    <source>
        <dbReference type="Pfam" id="PF03328"/>
    </source>
</evidence>
<keyword evidence="2" id="KW-0479">Metal-binding</keyword>
<dbReference type="EMBL" id="JAPCKI010000011">
    <property type="protein sequence ID" value="MDD2179269.1"/>
    <property type="molecule type" value="Genomic_DNA"/>
</dbReference>